<dbReference type="GO" id="GO:0032259">
    <property type="term" value="P:methylation"/>
    <property type="evidence" value="ECO:0007669"/>
    <property type="project" value="UniProtKB-KW"/>
</dbReference>
<proteinExistence type="predicted"/>
<organism evidence="2 3">
    <name type="scientific">Ureibacillus chungkukjangi</name>
    <dbReference type="NCBI Taxonomy" id="1202712"/>
    <lineage>
        <taxon>Bacteria</taxon>
        <taxon>Bacillati</taxon>
        <taxon>Bacillota</taxon>
        <taxon>Bacilli</taxon>
        <taxon>Bacillales</taxon>
        <taxon>Caryophanaceae</taxon>
        <taxon>Ureibacillus</taxon>
    </lineage>
</organism>
<keyword evidence="2" id="KW-0489">Methyltransferase</keyword>
<name>A0A318TZ23_9BACL</name>
<evidence type="ECO:0000313" key="2">
    <source>
        <dbReference type="EMBL" id="PYF08288.1"/>
    </source>
</evidence>
<comment type="caution">
    <text evidence="2">The sequence shown here is derived from an EMBL/GenBank/DDBJ whole genome shotgun (WGS) entry which is preliminary data.</text>
</comment>
<keyword evidence="3" id="KW-1185">Reference proteome</keyword>
<gene>
    <name evidence="2" type="ORF">BJ095_10253</name>
</gene>
<accession>A0A318TZ23</accession>
<dbReference type="Pfam" id="PF08241">
    <property type="entry name" value="Methyltransf_11"/>
    <property type="match status" value="1"/>
</dbReference>
<dbReference type="EMBL" id="QJTJ01000002">
    <property type="protein sequence ID" value="PYF08288.1"/>
    <property type="molecule type" value="Genomic_DNA"/>
</dbReference>
<keyword evidence="2" id="KW-0808">Transferase</keyword>
<dbReference type="PANTHER" id="PTHR43861">
    <property type="entry name" value="TRANS-ACONITATE 2-METHYLTRANSFERASE-RELATED"/>
    <property type="match status" value="1"/>
</dbReference>
<dbReference type="Proteomes" id="UP000247416">
    <property type="component" value="Unassembled WGS sequence"/>
</dbReference>
<dbReference type="GO" id="GO:0008757">
    <property type="term" value="F:S-adenosylmethionine-dependent methyltransferase activity"/>
    <property type="evidence" value="ECO:0007669"/>
    <property type="project" value="InterPro"/>
</dbReference>
<dbReference type="AlphaFoldDB" id="A0A318TZ23"/>
<dbReference type="CDD" id="cd02440">
    <property type="entry name" value="AdoMet_MTases"/>
    <property type="match status" value="1"/>
</dbReference>
<dbReference type="InterPro" id="IPR013216">
    <property type="entry name" value="Methyltransf_11"/>
</dbReference>
<evidence type="ECO:0000259" key="1">
    <source>
        <dbReference type="Pfam" id="PF08241"/>
    </source>
</evidence>
<sequence length="246" mass="27977">MKQNIYDNQVFFEQYTALRDSGVTANDFVEQPAIKSLLTAIEGKRVLDLGCGAGAFAKYCVEKGAAKVVAVDISKNMIEKAIKENPHKKIDYLCSPIEELDLHNQTFDIIVSSLAIHYIEDYPKLIDKIKSLLITNGEFVFSTEHPIVTARKEEISNWVRDSEGNKLHWAIDHYKQEGKREGYWYVNGVVKYHRTVSTLINTLIEKGLTLEKIIEPTSIPGGIELRPKLIDEERRPSFIVIKAKKN</sequence>
<dbReference type="RefSeq" id="WP_107936033.1">
    <property type="nucleotide sequence ID" value="NZ_PYWJ01000023.1"/>
</dbReference>
<dbReference type="OrthoDB" id="9791837at2"/>
<protein>
    <submittedName>
        <fullName evidence="2">Methyltransferase family protein</fullName>
    </submittedName>
</protein>
<dbReference type="Gene3D" id="3.40.50.150">
    <property type="entry name" value="Vaccinia Virus protein VP39"/>
    <property type="match status" value="1"/>
</dbReference>
<reference evidence="2 3" key="1">
    <citation type="submission" date="2018-06" db="EMBL/GenBank/DDBJ databases">
        <title>Genomic Encyclopedia of Archaeal and Bacterial Type Strains, Phase II (KMG-II): from individual species to whole genera.</title>
        <authorList>
            <person name="Goeker M."/>
        </authorList>
    </citation>
    <scope>NUCLEOTIDE SEQUENCE [LARGE SCALE GENOMIC DNA]</scope>
    <source>
        <strain evidence="2 3">KACC 16626</strain>
    </source>
</reference>
<dbReference type="SUPFAM" id="SSF53335">
    <property type="entry name" value="S-adenosyl-L-methionine-dependent methyltransferases"/>
    <property type="match status" value="1"/>
</dbReference>
<evidence type="ECO:0000313" key="3">
    <source>
        <dbReference type="Proteomes" id="UP000247416"/>
    </source>
</evidence>
<dbReference type="InterPro" id="IPR029063">
    <property type="entry name" value="SAM-dependent_MTases_sf"/>
</dbReference>
<feature type="domain" description="Methyltransferase type 11" evidence="1">
    <location>
        <begin position="47"/>
        <end position="141"/>
    </location>
</feature>
<dbReference type="PANTHER" id="PTHR43861:SF1">
    <property type="entry name" value="TRANS-ACONITATE 2-METHYLTRANSFERASE"/>
    <property type="match status" value="1"/>
</dbReference>